<evidence type="ECO:0000313" key="2">
    <source>
        <dbReference type="EMBL" id="MCW8086166.1"/>
    </source>
</evidence>
<accession>A0ABT3NVG4</accession>
<comment type="caution">
    <text evidence="2">The sequence shown here is derived from an EMBL/GenBank/DDBJ whole genome shotgun (WGS) entry which is preliminary data.</text>
</comment>
<dbReference type="RefSeq" id="WP_301590150.1">
    <property type="nucleotide sequence ID" value="NZ_JAPFQI010000007.1"/>
</dbReference>
<proteinExistence type="predicted"/>
<evidence type="ECO:0000313" key="3">
    <source>
        <dbReference type="Proteomes" id="UP001526430"/>
    </source>
</evidence>
<protein>
    <submittedName>
        <fullName evidence="2">Uncharacterized protein</fullName>
    </submittedName>
</protein>
<feature type="region of interest" description="Disordered" evidence="1">
    <location>
        <begin position="55"/>
        <end position="76"/>
    </location>
</feature>
<name>A0ABT3NVG4_9PROT</name>
<organism evidence="2 3">
    <name type="scientific">Sabulicella glaciei</name>
    <dbReference type="NCBI Taxonomy" id="2984948"/>
    <lineage>
        <taxon>Bacteria</taxon>
        <taxon>Pseudomonadati</taxon>
        <taxon>Pseudomonadota</taxon>
        <taxon>Alphaproteobacteria</taxon>
        <taxon>Acetobacterales</taxon>
        <taxon>Acetobacteraceae</taxon>
        <taxon>Sabulicella</taxon>
    </lineage>
</organism>
<gene>
    <name evidence="2" type="ORF">OF850_11050</name>
</gene>
<sequence length="99" mass="11003">MAMTRAAETRVLSEAQRALVAPSHYPELAALPPDEVVLLATRLREEHDRLRGTVRDARRAKRGKAEAQGGPNEEHAAMKKQILAAALKRVARRMEINRG</sequence>
<dbReference type="EMBL" id="JAPFQI010000007">
    <property type="protein sequence ID" value="MCW8086166.1"/>
    <property type="molecule type" value="Genomic_DNA"/>
</dbReference>
<dbReference type="Proteomes" id="UP001526430">
    <property type="component" value="Unassembled WGS sequence"/>
</dbReference>
<reference evidence="2 3" key="1">
    <citation type="submission" date="2022-10" db="EMBL/GenBank/DDBJ databases">
        <title>Roseococcus glaciei nov., sp. nov., isolated from glacier.</title>
        <authorList>
            <person name="Liu Q."/>
            <person name="Xin Y.-H."/>
        </authorList>
    </citation>
    <scope>NUCLEOTIDE SEQUENCE [LARGE SCALE GENOMIC DNA]</scope>
    <source>
        <strain evidence="2 3">MDT2-1-1</strain>
    </source>
</reference>
<evidence type="ECO:0000256" key="1">
    <source>
        <dbReference type="SAM" id="MobiDB-lite"/>
    </source>
</evidence>
<keyword evidence="3" id="KW-1185">Reference proteome</keyword>